<dbReference type="EMBL" id="KN832028">
    <property type="protein sequence ID" value="KIN97480.1"/>
    <property type="molecule type" value="Genomic_DNA"/>
</dbReference>
<dbReference type="STRING" id="870435.A0A0C3NPI1"/>
<keyword evidence="2" id="KW-1185">Reference proteome</keyword>
<name>A0A0C3NPI1_PISTI</name>
<evidence type="ECO:0000313" key="2">
    <source>
        <dbReference type="Proteomes" id="UP000054217"/>
    </source>
</evidence>
<accession>A0A0C3NPI1</accession>
<reference evidence="1 2" key="1">
    <citation type="submission" date="2014-04" db="EMBL/GenBank/DDBJ databases">
        <authorList>
            <consortium name="DOE Joint Genome Institute"/>
            <person name="Kuo A."/>
            <person name="Kohler A."/>
            <person name="Costa M.D."/>
            <person name="Nagy L.G."/>
            <person name="Floudas D."/>
            <person name="Copeland A."/>
            <person name="Barry K.W."/>
            <person name="Cichocki N."/>
            <person name="Veneault-Fourrey C."/>
            <person name="LaButti K."/>
            <person name="Lindquist E.A."/>
            <person name="Lipzen A."/>
            <person name="Lundell T."/>
            <person name="Morin E."/>
            <person name="Murat C."/>
            <person name="Sun H."/>
            <person name="Tunlid A."/>
            <person name="Henrissat B."/>
            <person name="Grigoriev I.V."/>
            <person name="Hibbett D.S."/>
            <person name="Martin F."/>
            <person name="Nordberg H.P."/>
            <person name="Cantor M.N."/>
            <person name="Hua S.X."/>
        </authorList>
    </citation>
    <scope>NUCLEOTIDE SEQUENCE [LARGE SCALE GENOMIC DNA]</scope>
    <source>
        <strain evidence="1 2">Marx 270</strain>
    </source>
</reference>
<protein>
    <submittedName>
        <fullName evidence="1">Uncharacterized protein</fullName>
    </submittedName>
</protein>
<organism evidence="1 2">
    <name type="scientific">Pisolithus tinctorius Marx 270</name>
    <dbReference type="NCBI Taxonomy" id="870435"/>
    <lineage>
        <taxon>Eukaryota</taxon>
        <taxon>Fungi</taxon>
        <taxon>Dikarya</taxon>
        <taxon>Basidiomycota</taxon>
        <taxon>Agaricomycotina</taxon>
        <taxon>Agaricomycetes</taxon>
        <taxon>Agaricomycetidae</taxon>
        <taxon>Boletales</taxon>
        <taxon>Sclerodermatineae</taxon>
        <taxon>Pisolithaceae</taxon>
        <taxon>Pisolithus</taxon>
    </lineage>
</organism>
<gene>
    <name evidence="1" type="ORF">M404DRAFT_160305</name>
</gene>
<dbReference type="OrthoDB" id="3247418at2759"/>
<reference evidence="2" key="2">
    <citation type="submission" date="2015-01" db="EMBL/GenBank/DDBJ databases">
        <title>Evolutionary Origins and Diversification of the Mycorrhizal Mutualists.</title>
        <authorList>
            <consortium name="DOE Joint Genome Institute"/>
            <consortium name="Mycorrhizal Genomics Consortium"/>
            <person name="Kohler A."/>
            <person name="Kuo A."/>
            <person name="Nagy L.G."/>
            <person name="Floudas D."/>
            <person name="Copeland A."/>
            <person name="Barry K.W."/>
            <person name="Cichocki N."/>
            <person name="Veneault-Fourrey C."/>
            <person name="LaButti K."/>
            <person name="Lindquist E.A."/>
            <person name="Lipzen A."/>
            <person name="Lundell T."/>
            <person name="Morin E."/>
            <person name="Murat C."/>
            <person name="Riley R."/>
            <person name="Ohm R."/>
            <person name="Sun H."/>
            <person name="Tunlid A."/>
            <person name="Henrissat B."/>
            <person name="Grigoriev I.V."/>
            <person name="Hibbett D.S."/>
            <person name="Martin F."/>
        </authorList>
    </citation>
    <scope>NUCLEOTIDE SEQUENCE [LARGE SCALE GENOMIC DNA]</scope>
    <source>
        <strain evidence="2">Marx 270</strain>
    </source>
</reference>
<evidence type="ECO:0000313" key="1">
    <source>
        <dbReference type="EMBL" id="KIN97480.1"/>
    </source>
</evidence>
<sequence>LHVWLSCTDCPPTIHECKILLNWAYQQDNACDFNTDSLISPQANNLGMMNVPHNLWDTGVYYSRSSSHVGNSLILFYPGGNQSFPPVPRSIKYIYQSGDTFIFAVQRQCPLTVGKKESMDPFTQYPHFPAKLYSSMLEETLESVRCSWVSGHYTCWAISSDTTVVLSLCRVRLL</sequence>
<dbReference type="AlphaFoldDB" id="A0A0C3NPI1"/>
<dbReference type="HOGENOM" id="CLU_067870_0_0_1"/>
<dbReference type="Proteomes" id="UP000054217">
    <property type="component" value="Unassembled WGS sequence"/>
</dbReference>
<feature type="non-terminal residue" evidence="1">
    <location>
        <position position="1"/>
    </location>
</feature>
<dbReference type="InParanoid" id="A0A0C3NPI1"/>
<proteinExistence type="predicted"/>